<reference evidence="2 3" key="1">
    <citation type="journal article" date="2014" name="World J. Microbiol. Biotechnol.">
        <title>Biodiversity and physiological characteristics of Antarctic and Arctic lichens-associated bacteria.</title>
        <authorList>
            <person name="Lee Y.M."/>
            <person name="Kim E.H."/>
            <person name="Lee H.K."/>
            <person name="Hong S.G."/>
        </authorList>
    </citation>
    <scope>NUCLEOTIDE SEQUENCE [LARGE SCALE GENOMIC DNA]</scope>
    <source>
        <strain evidence="2 3">PAMC 26569</strain>
        <plasmid evidence="2">unnamed7</plasmid>
    </source>
</reference>
<dbReference type="Proteomes" id="UP000500767">
    <property type="component" value="Plasmid unnamed7"/>
</dbReference>
<evidence type="ECO:0000259" key="1">
    <source>
        <dbReference type="Pfam" id="PF10881"/>
    </source>
</evidence>
<name>A0A6M8I2H5_9PROT</name>
<feature type="domain" description="DUF2726" evidence="1">
    <location>
        <begin position="44"/>
        <end position="146"/>
    </location>
</feature>
<keyword evidence="3" id="KW-1185">Reference proteome</keyword>
<evidence type="ECO:0000313" key="3">
    <source>
        <dbReference type="Proteomes" id="UP000500767"/>
    </source>
</evidence>
<keyword evidence="2" id="KW-0614">Plasmid</keyword>
<dbReference type="Pfam" id="PF10881">
    <property type="entry name" value="DUF2726"/>
    <property type="match status" value="1"/>
</dbReference>
<dbReference type="KEGG" id="lck:HN018_28170"/>
<evidence type="ECO:0000313" key="2">
    <source>
        <dbReference type="EMBL" id="QKE94001.1"/>
    </source>
</evidence>
<sequence>MKVWLGIGVLVFLALAYVARSGRPGTAPRNMDALPLPAGTVHAKPLLSGWEKAAIDQLARQLPKTHRLCPQVRLLDMLSVRDGNRARWRTTCNRLGSKSVDFAVIDQAGRVTLVVELNDSSHDRPERRHRDKLVRAALDQAGIPLAVFRPGQPLDLAPWRGLDRETGSVAAYRPSKPYRSSLRA</sequence>
<geneLocation type="plasmid" evidence="2 3">
    <name>unnamed7</name>
</geneLocation>
<organism evidence="2 3">
    <name type="scientific">Lichenicola cladoniae</name>
    <dbReference type="NCBI Taxonomy" id="1484109"/>
    <lineage>
        <taxon>Bacteria</taxon>
        <taxon>Pseudomonadati</taxon>
        <taxon>Pseudomonadota</taxon>
        <taxon>Alphaproteobacteria</taxon>
        <taxon>Acetobacterales</taxon>
        <taxon>Acetobacteraceae</taxon>
        <taxon>Lichenicola</taxon>
    </lineage>
</organism>
<gene>
    <name evidence="2" type="ORF">HN018_28170</name>
</gene>
<dbReference type="AlphaFoldDB" id="A0A6M8I2H5"/>
<proteinExistence type="predicted"/>
<dbReference type="EMBL" id="CP053714">
    <property type="protein sequence ID" value="QKE94001.1"/>
    <property type="molecule type" value="Genomic_DNA"/>
</dbReference>
<dbReference type="InterPro" id="IPR024402">
    <property type="entry name" value="DUF2726"/>
</dbReference>
<accession>A0A6M8I2H5</accession>
<protein>
    <submittedName>
        <fullName evidence="2">DUF2726 domain-containing protein</fullName>
    </submittedName>
</protein>
<dbReference type="RefSeq" id="WP_171837878.1">
    <property type="nucleotide sequence ID" value="NZ_CP053714.1"/>
</dbReference>